<dbReference type="SMART" id="SM00079">
    <property type="entry name" value="PBPe"/>
    <property type="match status" value="1"/>
</dbReference>
<evidence type="ECO:0000313" key="6">
    <source>
        <dbReference type="Proteomes" id="UP001549320"/>
    </source>
</evidence>
<feature type="domain" description="Solute-binding protein family 3/N-terminal" evidence="3">
    <location>
        <begin position="41"/>
        <end position="262"/>
    </location>
</feature>
<organism evidence="5 6">
    <name type="scientific">Ottowia thiooxydans</name>
    <dbReference type="NCBI Taxonomy" id="219182"/>
    <lineage>
        <taxon>Bacteria</taxon>
        <taxon>Pseudomonadati</taxon>
        <taxon>Pseudomonadota</taxon>
        <taxon>Betaproteobacteria</taxon>
        <taxon>Burkholderiales</taxon>
        <taxon>Comamonadaceae</taxon>
        <taxon>Ottowia</taxon>
    </lineage>
</organism>
<dbReference type="InterPro" id="IPR001638">
    <property type="entry name" value="Solute-binding_3/MltF_N"/>
</dbReference>
<keyword evidence="6" id="KW-1185">Reference proteome</keyword>
<dbReference type="Pfam" id="PF00497">
    <property type="entry name" value="SBP_bac_3"/>
    <property type="match status" value="1"/>
</dbReference>
<name>A0ABV2QG78_9BURK</name>
<feature type="domain" description="Ionotropic glutamate receptor C-terminal" evidence="4">
    <location>
        <begin position="42"/>
        <end position="261"/>
    </location>
</feature>
<evidence type="ECO:0000313" key="5">
    <source>
        <dbReference type="EMBL" id="MET4580025.1"/>
    </source>
</evidence>
<evidence type="ECO:0000259" key="3">
    <source>
        <dbReference type="SMART" id="SM00062"/>
    </source>
</evidence>
<accession>A0ABV2QG78</accession>
<dbReference type="Proteomes" id="UP001549320">
    <property type="component" value="Unassembled WGS sequence"/>
</dbReference>
<dbReference type="PANTHER" id="PTHR35936">
    <property type="entry name" value="MEMBRANE-BOUND LYTIC MUREIN TRANSGLYCOSYLASE F"/>
    <property type="match status" value="1"/>
</dbReference>
<evidence type="ECO:0000259" key="4">
    <source>
        <dbReference type="SMART" id="SM00079"/>
    </source>
</evidence>
<dbReference type="RefSeq" id="WP_354448635.1">
    <property type="nucleotide sequence ID" value="NZ_JBEPSH010000013.1"/>
</dbReference>
<evidence type="ECO:0000256" key="2">
    <source>
        <dbReference type="SAM" id="SignalP"/>
    </source>
</evidence>
<proteinExistence type="predicted"/>
<gene>
    <name evidence="5" type="ORF">ABIE13_005163</name>
</gene>
<dbReference type="PANTHER" id="PTHR35936:SF34">
    <property type="entry name" value="ABC TRANSPORTER EXTRACELLULAR-BINDING PROTEIN YCKB-RELATED"/>
    <property type="match status" value="1"/>
</dbReference>
<dbReference type="Gene3D" id="3.40.190.10">
    <property type="entry name" value="Periplasmic binding protein-like II"/>
    <property type="match status" value="2"/>
</dbReference>
<reference evidence="5 6" key="1">
    <citation type="submission" date="2024-06" db="EMBL/GenBank/DDBJ databases">
        <title>Sorghum-associated microbial communities from plants grown in Nebraska, USA.</title>
        <authorList>
            <person name="Schachtman D."/>
        </authorList>
    </citation>
    <scope>NUCLEOTIDE SEQUENCE [LARGE SCALE GENOMIC DNA]</scope>
    <source>
        <strain evidence="5 6">2709</strain>
    </source>
</reference>
<feature type="chain" id="PRO_5045571334" evidence="2">
    <location>
        <begin position="28"/>
        <end position="276"/>
    </location>
</feature>
<evidence type="ECO:0000256" key="1">
    <source>
        <dbReference type="ARBA" id="ARBA00022729"/>
    </source>
</evidence>
<comment type="caution">
    <text evidence="5">The sequence shown here is derived from an EMBL/GenBank/DDBJ whole genome shotgun (WGS) entry which is preliminary data.</text>
</comment>
<dbReference type="SUPFAM" id="SSF53850">
    <property type="entry name" value="Periplasmic binding protein-like II"/>
    <property type="match status" value="1"/>
</dbReference>
<feature type="signal peptide" evidence="2">
    <location>
        <begin position="1"/>
        <end position="27"/>
    </location>
</feature>
<dbReference type="InterPro" id="IPR001320">
    <property type="entry name" value="Iontro_rcpt_C"/>
</dbReference>
<dbReference type="SMART" id="SM00062">
    <property type="entry name" value="PBPb"/>
    <property type="match status" value="1"/>
</dbReference>
<sequence length="276" mass="30905">MSHMTQKMSVLFKWTTVLALTAGTVFAHGQTVLQKTRTKNEIRIATTDTLKPWGFMDEANQPTGYNVDVSRELAKRLNIPKITFVADTYKNFISGLNSDRYDIVVAILTPTEERRKSADFSIPYMVTSKNLFVHADNDTIRGPEDMKGKRLAVAGGTSDEAWARKNLADSNIRVYDNFILAFQDLGLKRVDARLTDRITGMTAAREGRFPVKIAGPNLDYEIGTIGWKKGEADMALAVNKVVQEMIDDGTLNRISRKWLPGIDMGDDIKKMPKDAK</sequence>
<protein>
    <submittedName>
        <fullName evidence="5">Cystine transport system substrate-binding protein</fullName>
    </submittedName>
</protein>
<keyword evidence="1 2" id="KW-0732">Signal</keyword>
<dbReference type="EMBL" id="JBEPSH010000013">
    <property type="protein sequence ID" value="MET4580025.1"/>
    <property type="molecule type" value="Genomic_DNA"/>
</dbReference>